<keyword evidence="2" id="KW-1185">Reference proteome</keyword>
<dbReference type="RefSeq" id="WP_181919499.1">
    <property type="nucleotide sequence ID" value="NZ_NFZV01000022.1"/>
</dbReference>
<dbReference type="EMBL" id="NFZW01000022">
    <property type="protein sequence ID" value="RFA33222.1"/>
    <property type="molecule type" value="Genomic_DNA"/>
</dbReference>
<organism evidence="1 2">
    <name type="scientific">Alkalilimnicola ehrlichii</name>
    <dbReference type="NCBI Taxonomy" id="351052"/>
    <lineage>
        <taxon>Bacteria</taxon>
        <taxon>Pseudomonadati</taxon>
        <taxon>Pseudomonadota</taxon>
        <taxon>Gammaproteobacteria</taxon>
        <taxon>Chromatiales</taxon>
        <taxon>Ectothiorhodospiraceae</taxon>
        <taxon>Alkalilimnicola</taxon>
    </lineage>
</organism>
<proteinExistence type="predicted"/>
<name>A0A3E0WJR8_9GAMM</name>
<dbReference type="Proteomes" id="UP000256763">
    <property type="component" value="Unassembled WGS sequence"/>
</dbReference>
<reference evidence="2" key="1">
    <citation type="submission" date="2017-05" db="EMBL/GenBank/DDBJ databases">
        <authorList>
            <person name="Sharma S."/>
            <person name="Sidhu C."/>
            <person name="Pinnaka A.K."/>
        </authorList>
    </citation>
    <scope>NUCLEOTIDE SEQUENCE [LARGE SCALE GENOMIC DNA]</scope>
    <source>
        <strain evidence="2">AK93</strain>
    </source>
</reference>
<gene>
    <name evidence="1" type="ORF">CAL65_17790</name>
</gene>
<comment type="caution">
    <text evidence="1">The sequence shown here is derived from an EMBL/GenBank/DDBJ whole genome shotgun (WGS) entry which is preliminary data.</text>
</comment>
<sequence>MVGNEEKYRRMALRRAEGYREPSPPKRPVAAAESYLVAHACFTCRKSFKVHPREEGKAKCPSCAGELHVMGRSFKAPPMKDKEQWMKVQALFAHGLRFFSYRSYPGAPKLPARFKEVERFVAEHPNHPFRVAEPNIRLQPTG</sequence>
<accession>A0A3E0WJR8</accession>
<protein>
    <submittedName>
        <fullName evidence="1">Uncharacterized protein</fullName>
    </submittedName>
</protein>
<evidence type="ECO:0000313" key="1">
    <source>
        <dbReference type="EMBL" id="RFA33222.1"/>
    </source>
</evidence>
<evidence type="ECO:0000313" key="2">
    <source>
        <dbReference type="Proteomes" id="UP000256763"/>
    </source>
</evidence>
<dbReference type="AlphaFoldDB" id="A0A3E0WJR8"/>